<dbReference type="PROSITE" id="PS00233">
    <property type="entry name" value="CHIT_BIND_RR_1"/>
    <property type="match status" value="1"/>
</dbReference>
<dbReference type="EC" id="3.4.22.49" evidence="2"/>
<sequence>MKALVLLVLVSLGPACLGRPTTVVQFSPVGNSPGIAAGFAYAFRAPASANMLPAAPGSGRSLRPPRLAGPSIFKTQYHSQDELGQYAFGYVGDASTAHEVRTSDGAVRGSYTYLDADGQLQTANYIADHKGFRVEATNLPTAPLPEDPSPSLLPQPVQATPEVAAATAAHLRAFAEVKAARSSVKMTQTVRSLTDEILAKLGATSLTQVTSTLPSALTSGVHLNEAEAGDEEEAFHQLSLTHSTLLHHRVAQRLYRPKLQDGETSVELPEEVEEGKKVILSTTSKEETMNLLRKLPAEWTVVQITSLEDSEERFRRVGSPATTPGLYLSRCVCGPSPSVVVQTVASPKNMSVSSILQEMTNIKSDIKSSFIGGTSGDSQQRIGDKKEALNFRMKNLVKSMEVAWLRHWCCLLVGSLHPKEEKVLEKVTSHIVSAHKLTLTDSQKQCLKCIISCPVGEWEGEVEERIRAGVAAVLGEGLRSRVVKDVCSSIKKAKDVLTPLRKATRNPLILVLDKSTVVLPWEMVWVLRNQPVTRMPSVRMLALLYEHHANLADSVLVQGVDVKKGFYLLDPEGNLPRTQERLKGVLEMTHWPGITARVPSHQEFSSALVSNDVFLYAGHGSGSQYLPGELVEKVMCRALVLLFGCSSVRLLPRGRIPDPWGVVMHYFIANCPCVVGMLWEVTDRSIDHLTTEMIMALQNSLKESTSAQGNVPSDVALLVARSRDLPKHYIMASALCVYGLPLHLVHTHSP</sequence>
<evidence type="ECO:0000256" key="3">
    <source>
        <dbReference type="ARBA" id="ARBA00022460"/>
    </source>
</evidence>
<comment type="catalytic activity">
    <reaction evidence="1">
        <text>All bonds known to be hydrolyzed by this endopeptidase have arginine in P1 and an acidic residue in P4. P6 is often occupied by an acidic residue or by a hydroxy-amino-acid residue, the phosphorylation of which enhances cleavage.</text>
        <dbReference type="EC" id="3.4.22.49"/>
    </reaction>
</comment>
<dbReference type="GO" id="GO:0051307">
    <property type="term" value="P:meiotic chromosome separation"/>
    <property type="evidence" value="ECO:0007669"/>
    <property type="project" value="TreeGrafter"/>
</dbReference>
<organism evidence="9 10">
    <name type="scientific">Scylla paramamosain</name>
    <name type="common">Mud crab</name>
    <dbReference type="NCBI Taxonomy" id="85552"/>
    <lineage>
        <taxon>Eukaryota</taxon>
        <taxon>Metazoa</taxon>
        <taxon>Ecdysozoa</taxon>
        <taxon>Arthropoda</taxon>
        <taxon>Crustacea</taxon>
        <taxon>Multicrustacea</taxon>
        <taxon>Malacostraca</taxon>
        <taxon>Eumalacostraca</taxon>
        <taxon>Eucarida</taxon>
        <taxon>Decapoda</taxon>
        <taxon>Pleocyemata</taxon>
        <taxon>Brachyura</taxon>
        <taxon>Eubrachyura</taxon>
        <taxon>Portunoidea</taxon>
        <taxon>Portunidae</taxon>
        <taxon>Portuninae</taxon>
        <taxon>Scylla</taxon>
    </lineage>
</organism>
<keyword evidence="4" id="KW-0378">Hydrolase</keyword>
<dbReference type="GO" id="GO:0004197">
    <property type="term" value="F:cysteine-type endopeptidase activity"/>
    <property type="evidence" value="ECO:0007669"/>
    <property type="project" value="InterPro"/>
</dbReference>
<dbReference type="Pfam" id="PF00379">
    <property type="entry name" value="Chitin_bind_4"/>
    <property type="match status" value="1"/>
</dbReference>
<evidence type="ECO:0000256" key="1">
    <source>
        <dbReference type="ARBA" id="ARBA00000451"/>
    </source>
</evidence>
<dbReference type="InterPro" id="IPR000618">
    <property type="entry name" value="Insect_cuticle"/>
</dbReference>
<dbReference type="GO" id="GO:0005634">
    <property type="term" value="C:nucleus"/>
    <property type="evidence" value="ECO:0007669"/>
    <property type="project" value="InterPro"/>
</dbReference>
<evidence type="ECO:0000256" key="7">
    <source>
        <dbReference type="SAM" id="SignalP"/>
    </source>
</evidence>
<evidence type="ECO:0000259" key="8">
    <source>
        <dbReference type="PROSITE" id="PS51700"/>
    </source>
</evidence>
<dbReference type="Proteomes" id="UP001487740">
    <property type="component" value="Unassembled WGS sequence"/>
</dbReference>
<dbReference type="PANTHER" id="PTHR12792">
    <property type="entry name" value="EXTRA SPINDLE POLES 1-RELATED"/>
    <property type="match status" value="1"/>
</dbReference>
<evidence type="ECO:0000256" key="4">
    <source>
        <dbReference type="ARBA" id="ARBA00022801"/>
    </source>
</evidence>
<dbReference type="InterPro" id="IPR030397">
    <property type="entry name" value="SEPARIN_core_dom"/>
</dbReference>
<dbReference type="GO" id="GO:0006508">
    <property type="term" value="P:proteolysis"/>
    <property type="evidence" value="ECO:0007669"/>
    <property type="project" value="InterPro"/>
</dbReference>
<protein>
    <recommendedName>
        <fullName evidence="2">separase</fullName>
        <ecNumber evidence="2">3.4.22.49</ecNumber>
    </recommendedName>
</protein>
<name>A0AAW0TS28_SCYPA</name>
<dbReference type="InterPro" id="IPR005314">
    <property type="entry name" value="Peptidase_C50"/>
</dbReference>
<evidence type="ECO:0000256" key="2">
    <source>
        <dbReference type="ARBA" id="ARBA00012489"/>
    </source>
</evidence>
<keyword evidence="5" id="KW-0159">Chromosome partition</keyword>
<feature type="signal peptide" evidence="7">
    <location>
        <begin position="1"/>
        <end position="18"/>
    </location>
</feature>
<dbReference type="AlphaFoldDB" id="A0AAW0TS28"/>
<dbReference type="PROSITE" id="PS51700">
    <property type="entry name" value="SEPARIN"/>
    <property type="match status" value="1"/>
</dbReference>
<comment type="caution">
    <text evidence="9">The sequence shown here is derived from an EMBL/GenBank/DDBJ whole genome shotgun (WGS) entry which is preliminary data.</text>
</comment>
<gene>
    <name evidence="9" type="ORF">O3P69_008877</name>
</gene>
<dbReference type="GO" id="GO:0042302">
    <property type="term" value="F:structural constituent of cuticle"/>
    <property type="evidence" value="ECO:0007669"/>
    <property type="project" value="UniProtKB-UniRule"/>
</dbReference>
<keyword evidence="10" id="KW-1185">Reference proteome</keyword>
<dbReference type="GO" id="GO:0005737">
    <property type="term" value="C:cytoplasm"/>
    <property type="evidence" value="ECO:0007669"/>
    <property type="project" value="TreeGrafter"/>
</dbReference>
<keyword evidence="3 6" id="KW-0193">Cuticle</keyword>
<keyword evidence="7" id="KW-0732">Signal</keyword>
<evidence type="ECO:0000256" key="6">
    <source>
        <dbReference type="PROSITE-ProRule" id="PRU00497"/>
    </source>
</evidence>
<dbReference type="GO" id="GO:0072686">
    <property type="term" value="C:mitotic spindle"/>
    <property type="evidence" value="ECO:0007669"/>
    <property type="project" value="TreeGrafter"/>
</dbReference>
<dbReference type="PROSITE" id="PS51155">
    <property type="entry name" value="CHIT_BIND_RR_2"/>
    <property type="match status" value="1"/>
</dbReference>
<dbReference type="EMBL" id="JARAKH010000027">
    <property type="protein sequence ID" value="KAK8389475.1"/>
    <property type="molecule type" value="Genomic_DNA"/>
</dbReference>
<reference evidence="9 10" key="1">
    <citation type="submission" date="2023-03" db="EMBL/GenBank/DDBJ databases">
        <title>High-quality genome of Scylla paramamosain provides insights in environmental adaptation.</title>
        <authorList>
            <person name="Zhang L."/>
        </authorList>
    </citation>
    <scope>NUCLEOTIDE SEQUENCE [LARGE SCALE GENOMIC DNA]</scope>
    <source>
        <strain evidence="9">LZ_2023a</strain>
        <tissue evidence="9">Muscle</tissue>
    </source>
</reference>
<dbReference type="Pfam" id="PF03568">
    <property type="entry name" value="Separin_C"/>
    <property type="match status" value="1"/>
</dbReference>
<dbReference type="PANTHER" id="PTHR12792:SF0">
    <property type="entry name" value="SEPARIN"/>
    <property type="match status" value="1"/>
</dbReference>
<feature type="domain" description="Peptidase C50" evidence="8">
    <location>
        <begin position="562"/>
        <end position="656"/>
    </location>
</feature>
<evidence type="ECO:0000313" key="9">
    <source>
        <dbReference type="EMBL" id="KAK8389475.1"/>
    </source>
</evidence>
<evidence type="ECO:0000256" key="5">
    <source>
        <dbReference type="ARBA" id="ARBA00022829"/>
    </source>
</evidence>
<feature type="chain" id="PRO_5043463423" description="separase" evidence="7">
    <location>
        <begin position="19"/>
        <end position="750"/>
    </location>
</feature>
<dbReference type="InterPro" id="IPR031311">
    <property type="entry name" value="CHIT_BIND_RR_consensus"/>
</dbReference>
<accession>A0AAW0TS28</accession>
<proteinExistence type="predicted"/>
<dbReference type="GO" id="GO:0005813">
    <property type="term" value="C:centrosome"/>
    <property type="evidence" value="ECO:0007669"/>
    <property type="project" value="TreeGrafter"/>
</dbReference>
<evidence type="ECO:0000313" key="10">
    <source>
        <dbReference type="Proteomes" id="UP001487740"/>
    </source>
</evidence>